<evidence type="ECO:0000313" key="1">
    <source>
        <dbReference type="EMBL" id="QDT88622.1"/>
    </source>
</evidence>
<protein>
    <submittedName>
        <fullName evidence="1">Uncharacterized protein</fullName>
    </submittedName>
</protein>
<dbReference type="KEGG" id="gax:Pan161_02400"/>
<accession>A0A517V6I3</accession>
<organism evidence="1 2">
    <name type="scientific">Gimesia algae</name>
    <dbReference type="NCBI Taxonomy" id="2527971"/>
    <lineage>
        <taxon>Bacteria</taxon>
        <taxon>Pseudomonadati</taxon>
        <taxon>Planctomycetota</taxon>
        <taxon>Planctomycetia</taxon>
        <taxon>Planctomycetales</taxon>
        <taxon>Planctomycetaceae</taxon>
        <taxon>Gimesia</taxon>
    </lineage>
</organism>
<name>A0A517V6I3_9PLAN</name>
<proteinExistence type="predicted"/>
<sequence>MSQALPLERGGNVKLSTKQVNSNLWTLISVYMRGGLISVQPPRKQGGEAVLLELFDPTGSWLRSLDCVQFYCSVSKAIWTEYTRLRDAMVKCDAL</sequence>
<dbReference type="Proteomes" id="UP000316855">
    <property type="component" value="Chromosome"/>
</dbReference>
<evidence type="ECO:0000313" key="2">
    <source>
        <dbReference type="Proteomes" id="UP000316855"/>
    </source>
</evidence>
<keyword evidence="2" id="KW-1185">Reference proteome</keyword>
<dbReference type="EMBL" id="CP036343">
    <property type="protein sequence ID" value="QDT88622.1"/>
    <property type="molecule type" value="Genomic_DNA"/>
</dbReference>
<dbReference type="AlphaFoldDB" id="A0A517V6I3"/>
<gene>
    <name evidence="1" type="ORF">Pan161_02400</name>
</gene>
<reference evidence="1 2" key="1">
    <citation type="submission" date="2019-02" db="EMBL/GenBank/DDBJ databases">
        <title>Deep-cultivation of Planctomycetes and their phenomic and genomic characterization uncovers novel biology.</title>
        <authorList>
            <person name="Wiegand S."/>
            <person name="Jogler M."/>
            <person name="Boedeker C."/>
            <person name="Pinto D."/>
            <person name="Vollmers J."/>
            <person name="Rivas-Marin E."/>
            <person name="Kohn T."/>
            <person name="Peeters S.H."/>
            <person name="Heuer A."/>
            <person name="Rast P."/>
            <person name="Oberbeckmann S."/>
            <person name="Bunk B."/>
            <person name="Jeske O."/>
            <person name="Meyerdierks A."/>
            <person name="Storesund J.E."/>
            <person name="Kallscheuer N."/>
            <person name="Luecker S."/>
            <person name="Lage O.M."/>
            <person name="Pohl T."/>
            <person name="Merkel B.J."/>
            <person name="Hornburger P."/>
            <person name="Mueller R.-W."/>
            <person name="Bruemmer F."/>
            <person name="Labrenz M."/>
            <person name="Spormann A.M."/>
            <person name="Op den Camp H."/>
            <person name="Overmann J."/>
            <person name="Amann R."/>
            <person name="Jetten M.S.M."/>
            <person name="Mascher T."/>
            <person name="Medema M.H."/>
            <person name="Devos D.P."/>
            <person name="Kaster A.-K."/>
            <person name="Ovreas L."/>
            <person name="Rohde M."/>
            <person name="Galperin M.Y."/>
            <person name="Jogler C."/>
        </authorList>
    </citation>
    <scope>NUCLEOTIDE SEQUENCE [LARGE SCALE GENOMIC DNA]</scope>
    <source>
        <strain evidence="1 2">Pan161</strain>
    </source>
</reference>